<feature type="non-terminal residue" evidence="1">
    <location>
        <position position="1"/>
    </location>
</feature>
<sequence>PQRGIVPRTKNRTPKRDHLYLKGLSAIIP</sequence>
<name>X1DSS1_9ZZZZ</name>
<gene>
    <name evidence="1" type="ORF">S01H4_57543</name>
</gene>
<organism evidence="1">
    <name type="scientific">marine sediment metagenome</name>
    <dbReference type="NCBI Taxonomy" id="412755"/>
    <lineage>
        <taxon>unclassified sequences</taxon>
        <taxon>metagenomes</taxon>
        <taxon>ecological metagenomes</taxon>
    </lineage>
</organism>
<dbReference type="AlphaFoldDB" id="X1DSS1"/>
<evidence type="ECO:0000313" key="1">
    <source>
        <dbReference type="EMBL" id="GAH07999.1"/>
    </source>
</evidence>
<accession>X1DSS1</accession>
<protein>
    <submittedName>
        <fullName evidence="1">Uncharacterized protein</fullName>
    </submittedName>
</protein>
<comment type="caution">
    <text evidence="1">The sequence shown here is derived from an EMBL/GenBank/DDBJ whole genome shotgun (WGS) entry which is preliminary data.</text>
</comment>
<reference evidence="1" key="1">
    <citation type="journal article" date="2014" name="Front. Microbiol.">
        <title>High frequency of phylogenetically diverse reductive dehalogenase-homologous genes in deep subseafloor sedimentary metagenomes.</title>
        <authorList>
            <person name="Kawai M."/>
            <person name="Futagami T."/>
            <person name="Toyoda A."/>
            <person name="Takaki Y."/>
            <person name="Nishi S."/>
            <person name="Hori S."/>
            <person name="Arai W."/>
            <person name="Tsubouchi T."/>
            <person name="Morono Y."/>
            <person name="Uchiyama I."/>
            <person name="Ito T."/>
            <person name="Fujiyama A."/>
            <person name="Inagaki F."/>
            <person name="Takami H."/>
        </authorList>
    </citation>
    <scope>NUCLEOTIDE SEQUENCE</scope>
    <source>
        <strain evidence="1">Expedition CK06-06</strain>
    </source>
</reference>
<proteinExistence type="predicted"/>
<dbReference type="EMBL" id="BART01033499">
    <property type="protein sequence ID" value="GAH07999.1"/>
    <property type="molecule type" value="Genomic_DNA"/>
</dbReference>